<dbReference type="GO" id="GO:0005829">
    <property type="term" value="C:cytosol"/>
    <property type="evidence" value="ECO:0007669"/>
    <property type="project" value="TreeGrafter"/>
</dbReference>
<dbReference type="EMBL" id="JAWJWE010000010">
    <property type="protein sequence ID" value="KAK6630529.1"/>
    <property type="molecule type" value="Genomic_DNA"/>
</dbReference>
<dbReference type="InterPro" id="IPR007513">
    <property type="entry name" value="SERF-like_N"/>
</dbReference>
<evidence type="ECO:0000313" key="5">
    <source>
        <dbReference type="Proteomes" id="UP001372834"/>
    </source>
</evidence>
<dbReference type="Proteomes" id="UP001372834">
    <property type="component" value="Unassembled WGS sequence"/>
</dbReference>
<comment type="similarity">
    <text evidence="1">Belongs to the SERF family.</text>
</comment>
<evidence type="ECO:0000313" key="4">
    <source>
        <dbReference type="EMBL" id="KAK6630529.1"/>
    </source>
</evidence>
<organism evidence="4 5">
    <name type="scientific">Polyplax serrata</name>
    <name type="common">Common mouse louse</name>
    <dbReference type="NCBI Taxonomy" id="468196"/>
    <lineage>
        <taxon>Eukaryota</taxon>
        <taxon>Metazoa</taxon>
        <taxon>Ecdysozoa</taxon>
        <taxon>Arthropoda</taxon>
        <taxon>Hexapoda</taxon>
        <taxon>Insecta</taxon>
        <taxon>Pterygota</taxon>
        <taxon>Neoptera</taxon>
        <taxon>Paraneoptera</taxon>
        <taxon>Psocodea</taxon>
        <taxon>Troctomorpha</taxon>
        <taxon>Phthiraptera</taxon>
        <taxon>Anoplura</taxon>
        <taxon>Polyplacidae</taxon>
        <taxon>Polyplax</taxon>
    </lineage>
</organism>
<evidence type="ECO:0000259" key="3">
    <source>
        <dbReference type="Pfam" id="PF04419"/>
    </source>
</evidence>
<dbReference type="PANTHER" id="PTHR13596:SF0">
    <property type="entry name" value="SI:CH211-39K3.2-RELATED"/>
    <property type="match status" value="1"/>
</dbReference>
<evidence type="ECO:0000256" key="1">
    <source>
        <dbReference type="ARBA" id="ARBA00007309"/>
    </source>
</evidence>
<feature type="domain" description="Small EDRK-rich factor-like N-terminal" evidence="3">
    <location>
        <begin position="1"/>
        <end position="42"/>
    </location>
</feature>
<dbReference type="Pfam" id="PF04419">
    <property type="entry name" value="SERF-like_N"/>
    <property type="match status" value="1"/>
</dbReference>
<feature type="compositionally biased region" description="Basic and acidic residues" evidence="2">
    <location>
        <begin position="1"/>
        <end position="28"/>
    </location>
</feature>
<dbReference type="InterPro" id="IPR040211">
    <property type="entry name" value="SERF1/2-like"/>
</dbReference>
<accession>A0AAN8NWJ4</accession>
<protein>
    <recommendedName>
        <fullName evidence="3">Small EDRK-rich factor-like N-terminal domain-containing protein</fullName>
    </recommendedName>
</protein>
<proteinExistence type="inferred from homology"/>
<reference evidence="4 5" key="1">
    <citation type="submission" date="2023-10" db="EMBL/GenBank/DDBJ databases">
        <title>Genomes of two closely related lineages of the louse Polyplax serrata with different host specificities.</title>
        <authorList>
            <person name="Martinu J."/>
            <person name="Tarabai H."/>
            <person name="Stefka J."/>
            <person name="Hypsa V."/>
        </authorList>
    </citation>
    <scope>NUCLEOTIDE SEQUENCE [LARGE SCALE GENOMIC DNA]</scope>
    <source>
        <strain evidence="4">HR10_N</strain>
    </source>
</reference>
<gene>
    <name evidence="4" type="ORF">RUM43_014514</name>
</gene>
<dbReference type="PANTHER" id="PTHR13596">
    <property type="entry name" value="SMALL EDRK-RICH FACTOR 1"/>
    <property type="match status" value="1"/>
</dbReference>
<dbReference type="AlphaFoldDB" id="A0AAN8NWJ4"/>
<feature type="region of interest" description="Disordered" evidence="2">
    <location>
        <begin position="1"/>
        <end position="36"/>
    </location>
</feature>
<evidence type="ECO:0000256" key="2">
    <source>
        <dbReference type="SAM" id="MobiDB-lite"/>
    </source>
</evidence>
<sequence length="90" mass="10074">MTRGNQRELARAKNQKKQQEIQKKKGACDKSSNAGLTLEQRKHRSLGGIVGKTVQMPMSDDLSFLIFRDAELMREKQRRKQEGSAGGGSN</sequence>
<comment type="caution">
    <text evidence="4">The sequence shown here is derived from an EMBL/GenBank/DDBJ whole genome shotgun (WGS) entry which is preliminary data.</text>
</comment>
<name>A0AAN8NWJ4_POLSC</name>